<protein>
    <submittedName>
        <fullName evidence="5">Vegetative cell wall protein gp1-like</fullName>
    </submittedName>
</protein>
<organism evidence="5">
    <name type="scientific">Gongylonema pulchrum</name>
    <dbReference type="NCBI Taxonomy" id="637853"/>
    <lineage>
        <taxon>Eukaryota</taxon>
        <taxon>Metazoa</taxon>
        <taxon>Ecdysozoa</taxon>
        <taxon>Nematoda</taxon>
        <taxon>Chromadorea</taxon>
        <taxon>Rhabditida</taxon>
        <taxon>Spirurina</taxon>
        <taxon>Spiruromorpha</taxon>
        <taxon>Spiruroidea</taxon>
        <taxon>Gongylonematidae</taxon>
        <taxon>Gongylonema</taxon>
    </lineage>
</organism>
<evidence type="ECO:0000313" key="4">
    <source>
        <dbReference type="Proteomes" id="UP000271098"/>
    </source>
</evidence>
<dbReference type="EMBL" id="UYRT01001906">
    <property type="protein sequence ID" value="VDK30339.1"/>
    <property type="molecule type" value="Genomic_DNA"/>
</dbReference>
<evidence type="ECO:0000313" key="5">
    <source>
        <dbReference type="WBParaSite" id="GPUH_0000154501-mRNA-1"/>
    </source>
</evidence>
<evidence type="ECO:0000256" key="2">
    <source>
        <dbReference type="SAM" id="SignalP"/>
    </source>
</evidence>
<reference evidence="3 4" key="2">
    <citation type="submission" date="2018-11" db="EMBL/GenBank/DDBJ databases">
        <authorList>
            <consortium name="Pathogen Informatics"/>
        </authorList>
    </citation>
    <scope>NUCLEOTIDE SEQUENCE [LARGE SCALE GENOMIC DNA]</scope>
</reference>
<feature type="chain" id="PRO_5043138510" evidence="2">
    <location>
        <begin position="19"/>
        <end position="263"/>
    </location>
</feature>
<proteinExistence type="predicted"/>
<gene>
    <name evidence="3" type="ORF">GPUH_LOCUS1542</name>
</gene>
<evidence type="ECO:0000256" key="1">
    <source>
        <dbReference type="SAM" id="MobiDB-lite"/>
    </source>
</evidence>
<keyword evidence="4" id="KW-1185">Reference proteome</keyword>
<keyword evidence="2" id="KW-0732">Signal</keyword>
<dbReference type="AlphaFoldDB" id="A0A183CYK1"/>
<dbReference type="PRINTS" id="PR01217">
    <property type="entry name" value="PRICHEXTENSN"/>
</dbReference>
<feature type="signal peptide" evidence="2">
    <location>
        <begin position="1"/>
        <end position="18"/>
    </location>
</feature>
<dbReference type="WBParaSite" id="GPUH_0000154501-mRNA-1">
    <property type="protein sequence ID" value="GPUH_0000154501-mRNA-1"/>
    <property type="gene ID" value="GPUH_0000154501"/>
</dbReference>
<accession>A0A183CYK1</accession>
<dbReference type="OrthoDB" id="5830808at2759"/>
<sequence>MLERIILLCALAIAGCSAIITKKNVSSALKNGTGAAYWYQPPPYFGAPAPPPFYPAPSAPLPPPSFYPPPPVYGPPQPPPVPQPAQASFALVNGVGSPPFGPFAQPVPLPFPATGASFDGPEVGILPPGEGPIPPPPPPGIPLGATRQFCRYTATLDSYACNYCCKIAARHYSTSIETTDKPKRTTPRYTGPTIPTVAPDGAPPDPVPGPVPGPVPRMGPFAPGPVDGPLIPPQLPPLLPVLPVPRLTPQCFCCAPKKFFGWI</sequence>
<name>A0A183CYK1_9BILA</name>
<dbReference type="Proteomes" id="UP000271098">
    <property type="component" value="Unassembled WGS sequence"/>
</dbReference>
<reference evidence="5" key="1">
    <citation type="submission" date="2016-06" db="UniProtKB">
        <authorList>
            <consortium name="WormBaseParasite"/>
        </authorList>
    </citation>
    <scope>IDENTIFICATION</scope>
</reference>
<feature type="region of interest" description="Disordered" evidence="1">
    <location>
        <begin position="179"/>
        <end position="209"/>
    </location>
</feature>
<dbReference type="PROSITE" id="PS51257">
    <property type="entry name" value="PROKAR_LIPOPROTEIN"/>
    <property type="match status" value="1"/>
</dbReference>
<evidence type="ECO:0000313" key="3">
    <source>
        <dbReference type="EMBL" id="VDK30339.1"/>
    </source>
</evidence>